<keyword evidence="3 9" id="KW-0812">Transmembrane</keyword>
<organism evidence="11 12">
    <name type="scientific">Varanus komodoensis</name>
    <name type="common">Komodo dragon</name>
    <dbReference type="NCBI Taxonomy" id="61221"/>
    <lineage>
        <taxon>Eukaryota</taxon>
        <taxon>Metazoa</taxon>
        <taxon>Chordata</taxon>
        <taxon>Craniata</taxon>
        <taxon>Vertebrata</taxon>
        <taxon>Euteleostomi</taxon>
        <taxon>Lepidosauria</taxon>
        <taxon>Squamata</taxon>
        <taxon>Bifurcata</taxon>
        <taxon>Unidentata</taxon>
        <taxon>Episquamata</taxon>
        <taxon>Toxicofera</taxon>
        <taxon>Anguimorpha</taxon>
        <taxon>Paleoanguimorpha</taxon>
        <taxon>Varanoidea</taxon>
        <taxon>Varanidae</taxon>
        <taxon>Varanus</taxon>
    </lineage>
</organism>
<dbReference type="PROSITE" id="PS50262">
    <property type="entry name" value="G_PROTEIN_RECEP_F1_2"/>
    <property type="match status" value="1"/>
</dbReference>
<dbReference type="Pfam" id="PF00001">
    <property type="entry name" value="7tm_1"/>
    <property type="match status" value="1"/>
</dbReference>
<feature type="transmembrane region" description="Helical" evidence="9">
    <location>
        <begin position="33"/>
        <end position="56"/>
    </location>
</feature>
<keyword evidence="6 9" id="KW-0472">Membrane</keyword>
<evidence type="ECO:0000256" key="1">
    <source>
        <dbReference type="ARBA" id="ARBA00004651"/>
    </source>
</evidence>
<keyword evidence="4 9" id="KW-1133">Transmembrane helix</keyword>
<dbReference type="InterPro" id="IPR026234">
    <property type="entry name" value="MRGPCRFAMILY"/>
</dbReference>
<dbReference type="PANTHER" id="PTHR11334:SF29">
    <property type="entry name" value="MAS-RELATED G-PROTEIN COUPLED RECEPTOR MEMBER X2"/>
    <property type="match status" value="1"/>
</dbReference>
<dbReference type="OMA" id="YYFSRAM"/>
<evidence type="ECO:0000256" key="8">
    <source>
        <dbReference type="ARBA" id="ARBA00023224"/>
    </source>
</evidence>
<dbReference type="AlphaFoldDB" id="A0A8D2LUA3"/>
<evidence type="ECO:0000256" key="5">
    <source>
        <dbReference type="ARBA" id="ARBA00023040"/>
    </source>
</evidence>
<feature type="transmembrane region" description="Helical" evidence="9">
    <location>
        <begin position="257"/>
        <end position="280"/>
    </location>
</feature>
<name>A0A8D2LUA3_VARKO</name>
<evidence type="ECO:0000256" key="6">
    <source>
        <dbReference type="ARBA" id="ARBA00023136"/>
    </source>
</evidence>
<dbReference type="PANTHER" id="PTHR11334">
    <property type="entry name" value="MAS-RELATED G-PROTEIN COUPLED RECEPTOR"/>
    <property type="match status" value="1"/>
</dbReference>
<evidence type="ECO:0000256" key="9">
    <source>
        <dbReference type="SAM" id="Phobius"/>
    </source>
</evidence>
<feature type="transmembrane region" description="Helical" evidence="9">
    <location>
        <begin position="68"/>
        <end position="94"/>
    </location>
</feature>
<dbReference type="InterPro" id="IPR000276">
    <property type="entry name" value="GPCR_Rhodpsn"/>
</dbReference>
<protein>
    <recommendedName>
        <fullName evidence="10">G-protein coupled receptors family 1 profile domain-containing protein</fullName>
    </recommendedName>
</protein>
<keyword evidence="5" id="KW-0297">G-protein coupled receptor</keyword>
<dbReference type="PRINTS" id="PR02108">
    <property type="entry name" value="MRGPCRFAMILY"/>
</dbReference>
<keyword evidence="12" id="KW-1185">Reference proteome</keyword>
<evidence type="ECO:0000256" key="3">
    <source>
        <dbReference type="ARBA" id="ARBA00022692"/>
    </source>
</evidence>
<accession>A0A8D2LUA3</accession>
<evidence type="ECO:0000256" key="7">
    <source>
        <dbReference type="ARBA" id="ARBA00023170"/>
    </source>
</evidence>
<sequence length="318" mass="37042">IHYLNVTIFLHVYKLNSLGNWSTKEATPNFMEIIVIVSVPFCIWGLFGNTIGFWLLCCKVKRNRIIIYFLNLTVADFIVVAYYFTAFCLFLTPFNINIYFLRAMEIIYLFGYNASTYFLTVISATRFLVVFFPMWYQHHQPKTRLVCVFLWSCSFLMSLGVYIACFPRFLSSHNMDSSYCSAATISAITVNFCVFLPIMLFSTLAIFWGMQRKARQRLPAKLDIIIIIMVLLCLIFASSMRTVDAVSSWHQKLDSPFAFLLSVLFDSIKYSADPFVYILVACWKRKKTSEPIYIKFLERAVQFEETMEERTEADKEQA</sequence>
<evidence type="ECO:0000313" key="12">
    <source>
        <dbReference type="Proteomes" id="UP000694545"/>
    </source>
</evidence>
<evidence type="ECO:0000256" key="2">
    <source>
        <dbReference type="ARBA" id="ARBA00022475"/>
    </source>
</evidence>
<feature type="transmembrane region" description="Helical" evidence="9">
    <location>
        <begin position="182"/>
        <end position="208"/>
    </location>
</feature>
<dbReference type="GO" id="GO:0004930">
    <property type="term" value="F:G protein-coupled receptor activity"/>
    <property type="evidence" value="ECO:0007669"/>
    <property type="project" value="UniProtKB-KW"/>
</dbReference>
<feature type="transmembrane region" description="Helical" evidence="9">
    <location>
        <begin position="148"/>
        <end position="170"/>
    </location>
</feature>
<evidence type="ECO:0000259" key="10">
    <source>
        <dbReference type="PROSITE" id="PS50262"/>
    </source>
</evidence>
<reference evidence="11" key="2">
    <citation type="submission" date="2025-09" db="UniProtKB">
        <authorList>
            <consortium name="Ensembl"/>
        </authorList>
    </citation>
    <scope>IDENTIFICATION</scope>
</reference>
<reference evidence="11" key="1">
    <citation type="submission" date="2025-08" db="UniProtKB">
        <authorList>
            <consortium name="Ensembl"/>
        </authorList>
    </citation>
    <scope>IDENTIFICATION</scope>
</reference>
<dbReference type="GO" id="GO:0005886">
    <property type="term" value="C:plasma membrane"/>
    <property type="evidence" value="ECO:0007669"/>
    <property type="project" value="UniProtKB-SubCell"/>
</dbReference>
<keyword evidence="2" id="KW-1003">Cell membrane</keyword>
<dbReference type="Proteomes" id="UP000694545">
    <property type="component" value="Unplaced"/>
</dbReference>
<keyword evidence="7" id="KW-0675">Receptor</keyword>
<keyword evidence="8" id="KW-0807">Transducer</keyword>
<proteinExistence type="predicted"/>
<dbReference type="PRINTS" id="PR00237">
    <property type="entry name" value="GPCRRHODOPSN"/>
</dbReference>
<dbReference type="SUPFAM" id="SSF81321">
    <property type="entry name" value="Family A G protein-coupled receptor-like"/>
    <property type="match status" value="1"/>
</dbReference>
<evidence type="ECO:0000256" key="4">
    <source>
        <dbReference type="ARBA" id="ARBA00022989"/>
    </source>
</evidence>
<feature type="transmembrane region" description="Helical" evidence="9">
    <location>
        <begin position="114"/>
        <end position="136"/>
    </location>
</feature>
<feature type="domain" description="G-protein coupled receptors family 1 profile" evidence="10">
    <location>
        <begin position="48"/>
        <end position="277"/>
    </location>
</feature>
<feature type="transmembrane region" description="Helical" evidence="9">
    <location>
        <begin position="220"/>
        <end position="237"/>
    </location>
</feature>
<dbReference type="Gene3D" id="1.20.1070.10">
    <property type="entry name" value="Rhodopsin 7-helix transmembrane proteins"/>
    <property type="match status" value="1"/>
</dbReference>
<dbReference type="InterPro" id="IPR017452">
    <property type="entry name" value="GPCR_Rhodpsn_7TM"/>
</dbReference>
<evidence type="ECO:0000313" key="11">
    <source>
        <dbReference type="Ensembl" id="ENSVKKP00000026901.1"/>
    </source>
</evidence>
<comment type="subcellular location">
    <subcellularLocation>
        <location evidence="1">Cell membrane</location>
        <topology evidence="1">Multi-pass membrane protein</topology>
    </subcellularLocation>
</comment>
<dbReference type="Ensembl" id="ENSVKKT00000027560.1">
    <property type="protein sequence ID" value="ENSVKKP00000026901.1"/>
    <property type="gene ID" value="ENSVKKG00000017542.1"/>
</dbReference>